<reference evidence="4 5" key="3">
    <citation type="submission" date="2019-03" db="EMBL/GenBank/DDBJ databases">
        <title>Genomic Encyclopedia of Type Strains, Phase IV (KMG-IV): sequencing the most valuable type-strain genomes for metagenomic binning, comparative biology and taxonomic classification.</title>
        <authorList>
            <person name="Goeker M."/>
        </authorList>
    </citation>
    <scope>NUCLEOTIDE SEQUENCE [LARGE SCALE GENOMIC DNA]</scope>
    <source>
        <strain evidence="4 5">DSM 103236</strain>
    </source>
</reference>
<dbReference type="OrthoDB" id="678747at2"/>
<feature type="chain" id="PRO_5020658646" evidence="2">
    <location>
        <begin position="25"/>
        <end position="90"/>
    </location>
</feature>
<keyword evidence="2" id="KW-0732">Signal</keyword>
<keyword evidence="1" id="KW-1133">Transmembrane helix</keyword>
<sequence length="90" mass="10144">MKRKIIFVLFLALLNFGSTLQVNAQCAMCSINAEQGNKNGNTVSAGLNTGVLYLLAIPYLMAIVVGVVWYKKYRKKNIHLEMKKEPFHLN</sequence>
<keyword evidence="1" id="KW-0812">Transmembrane</keyword>
<organism evidence="4 5">
    <name type="scientific">Pedobacter psychrotolerans</name>
    <dbReference type="NCBI Taxonomy" id="1843235"/>
    <lineage>
        <taxon>Bacteria</taxon>
        <taxon>Pseudomonadati</taxon>
        <taxon>Bacteroidota</taxon>
        <taxon>Sphingobacteriia</taxon>
        <taxon>Sphingobacteriales</taxon>
        <taxon>Sphingobacteriaceae</taxon>
        <taxon>Pedobacter</taxon>
    </lineage>
</organism>
<dbReference type="RefSeq" id="WP_132533630.1">
    <property type="nucleotide sequence ID" value="NZ_BMJO01000005.1"/>
</dbReference>
<protein>
    <submittedName>
        <fullName evidence="4">Uncharacterized protein</fullName>
    </submittedName>
</protein>
<feature type="transmembrane region" description="Helical" evidence="1">
    <location>
        <begin position="50"/>
        <end position="70"/>
    </location>
</feature>
<gene>
    <name evidence="4" type="ORF">EV200_105171</name>
    <name evidence="3" type="ORF">GCM10011413_30390</name>
</gene>
<dbReference type="AlphaFoldDB" id="A0A4R2HAF2"/>
<reference evidence="3" key="1">
    <citation type="journal article" date="2014" name="Int. J. Syst. Evol. Microbiol.">
        <title>Complete genome of a new Firmicutes species belonging to the dominant human colonic microbiota ('Ruminococcus bicirculans') reveals two chromosomes and a selective capacity to utilize plant glucans.</title>
        <authorList>
            <consortium name="NISC Comparative Sequencing Program"/>
            <person name="Wegmann U."/>
            <person name="Louis P."/>
            <person name="Goesmann A."/>
            <person name="Henrissat B."/>
            <person name="Duncan S.H."/>
            <person name="Flint H.J."/>
        </authorList>
    </citation>
    <scope>NUCLEOTIDE SEQUENCE</scope>
    <source>
        <strain evidence="3">CGMCC 1.15644</strain>
    </source>
</reference>
<reference evidence="3" key="4">
    <citation type="submission" date="2024-05" db="EMBL/GenBank/DDBJ databases">
        <authorList>
            <person name="Sun Q."/>
            <person name="Zhou Y."/>
        </authorList>
    </citation>
    <scope>NUCLEOTIDE SEQUENCE</scope>
    <source>
        <strain evidence="3">CGMCC 1.15644</strain>
    </source>
</reference>
<evidence type="ECO:0000256" key="2">
    <source>
        <dbReference type="SAM" id="SignalP"/>
    </source>
</evidence>
<feature type="signal peptide" evidence="2">
    <location>
        <begin position="1"/>
        <end position="24"/>
    </location>
</feature>
<name>A0A4R2HAF2_9SPHI</name>
<evidence type="ECO:0000313" key="4">
    <source>
        <dbReference type="EMBL" id="TCO23702.1"/>
    </source>
</evidence>
<dbReference type="Proteomes" id="UP000295684">
    <property type="component" value="Unassembled WGS sequence"/>
</dbReference>
<accession>A0A4R2HAF2</accession>
<proteinExistence type="predicted"/>
<keyword evidence="1" id="KW-0472">Membrane</keyword>
<dbReference type="Proteomes" id="UP000622648">
    <property type="component" value="Unassembled WGS sequence"/>
</dbReference>
<dbReference type="EMBL" id="BMJO01000005">
    <property type="protein sequence ID" value="GGE61948.1"/>
    <property type="molecule type" value="Genomic_DNA"/>
</dbReference>
<evidence type="ECO:0000256" key="1">
    <source>
        <dbReference type="SAM" id="Phobius"/>
    </source>
</evidence>
<evidence type="ECO:0000313" key="6">
    <source>
        <dbReference type="Proteomes" id="UP000622648"/>
    </source>
</evidence>
<keyword evidence="6" id="KW-1185">Reference proteome</keyword>
<comment type="caution">
    <text evidence="4">The sequence shown here is derived from an EMBL/GenBank/DDBJ whole genome shotgun (WGS) entry which is preliminary data.</text>
</comment>
<reference evidence="6" key="2">
    <citation type="journal article" date="2019" name="Int. J. Syst. Evol. Microbiol.">
        <title>The Global Catalogue of Microorganisms (GCM) 10K type strain sequencing project: providing services to taxonomists for standard genome sequencing and annotation.</title>
        <authorList>
            <consortium name="The Broad Institute Genomics Platform"/>
            <consortium name="The Broad Institute Genome Sequencing Center for Infectious Disease"/>
            <person name="Wu L."/>
            <person name="Ma J."/>
        </authorList>
    </citation>
    <scope>NUCLEOTIDE SEQUENCE [LARGE SCALE GENOMIC DNA]</scope>
    <source>
        <strain evidence="6">CGMCC 1.15644</strain>
    </source>
</reference>
<evidence type="ECO:0000313" key="5">
    <source>
        <dbReference type="Proteomes" id="UP000295684"/>
    </source>
</evidence>
<dbReference type="EMBL" id="SLWO01000005">
    <property type="protein sequence ID" value="TCO23702.1"/>
    <property type="molecule type" value="Genomic_DNA"/>
</dbReference>
<evidence type="ECO:0000313" key="3">
    <source>
        <dbReference type="EMBL" id="GGE61948.1"/>
    </source>
</evidence>